<dbReference type="PANTHER" id="PTHR43745:SF2">
    <property type="entry name" value="NITROREDUCTASE MJ1384-RELATED"/>
    <property type="match status" value="1"/>
</dbReference>
<dbReference type="InterPro" id="IPR029479">
    <property type="entry name" value="Nitroreductase"/>
</dbReference>
<dbReference type="STRING" id="1678841.TBC1_112341"/>
<dbReference type="Proteomes" id="UP000053091">
    <property type="component" value="Unassembled WGS sequence"/>
</dbReference>
<dbReference type="AlphaFoldDB" id="A0A0S7C276"/>
<protein>
    <submittedName>
        <fullName evidence="2">Nitroreductase</fullName>
    </submittedName>
</protein>
<dbReference type="OrthoDB" id="9802775at2"/>
<dbReference type="InterPro" id="IPR000415">
    <property type="entry name" value="Nitroreductase-like"/>
</dbReference>
<dbReference type="PATRIC" id="fig|1678841.3.peg.2618"/>
<dbReference type="Gene3D" id="3.40.109.10">
    <property type="entry name" value="NADH Oxidase"/>
    <property type="match status" value="1"/>
</dbReference>
<evidence type="ECO:0000259" key="1">
    <source>
        <dbReference type="Pfam" id="PF00881"/>
    </source>
</evidence>
<dbReference type="PANTHER" id="PTHR43745">
    <property type="entry name" value="NITROREDUCTASE MJ1384-RELATED"/>
    <property type="match status" value="1"/>
</dbReference>
<feature type="domain" description="Nitroreductase" evidence="1">
    <location>
        <begin position="45"/>
        <end position="209"/>
    </location>
</feature>
<reference evidence="2" key="1">
    <citation type="journal article" date="2015" name="Genome Announc.">
        <title>Draft Genome Sequence of Bacteroidales Strain TBC1, a Novel Isolate from a Methanogenic Wastewater Treatment System.</title>
        <authorList>
            <person name="Tourlousse D.M."/>
            <person name="Matsuura N."/>
            <person name="Sun L."/>
            <person name="Toyonaga M."/>
            <person name="Kuroda K."/>
            <person name="Ohashi A."/>
            <person name="Cruz R."/>
            <person name="Yamaguchi T."/>
            <person name="Sekiguchi Y."/>
        </authorList>
    </citation>
    <scope>NUCLEOTIDE SEQUENCE [LARGE SCALE GENOMIC DNA]</scope>
    <source>
        <strain evidence="2">TBC1</strain>
    </source>
</reference>
<evidence type="ECO:0000313" key="2">
    <source>
        <dbReference type="EMBL" id="GAP44177.1"/>
    </source>
</evidence>
<accession>A0A0S7C276</accession>
<dbReference type="GO" id="GO:0016491">
    <property type="term" value="F:oxidoreductase activity"/>
    <property type="evidence" value="ECO:0007669"/>
    <property type="project" value="InterPro"/>
</dbReference>
<evidence type="ECO:0000313" key="3">
    <source>
        <dbReference type="Proteomes" id="UP000053091"/>
    </source>
</evidence>
<keyword evidence="3" id="KW-1185">Reference proteome</keyword>
<organism evidence="2">
    <name type="scientific">Lentimicrobium saccharophilum</name>
    <dbReference type="NCBI Taxonomy" id="1678841"/>
    <lineage>
        <taxon>Bacteria</taxon>
        <taxon>Pseudomonadati</taxon>
        <taxon>Bacteroidota</taxon>
        <taxon>Bacteroidia</taxon>
        <taxon>Bacteroidales</taxon>
        <taxon>Lentimicrobiaceae</taxon>
        <taxon>Lentimicrobium</taxon>
    </lineage>
</organism>
<dbReference type="RefSeq" id="WP_137305618.1">
    <property type="nucleotide sequence ID" value="NZ_DF968182.1"/>
</dbReference>
<dbReference type="InterPro" id="IPR052544">
    <property type="entry name" value="Bacteriocin_Proc_Enz"/>
</dbReference>
<sequence>MKELFFSVLFAFSLMTPDFVFSQEGEIPLSPPDLKSGKPLMQALSERSSHREFSEEMLSQEHLSGLLWAACGINRPESGKRTAPSARNWQDVQVYVFLKEGIYLYDEAGHKLVQVVAGDHRKASGMQDFVEKAPVNLVYVSDYDRMKEAQDKSLYSGLSAGYISQNVYLYCASEGLNTVMRAMVDREAMHSLMNLKPSQHVVGAQTVGYRP</sequence>
<dbReference type="SUPFAM" id="SSF55469">
    <property type="entry name" value="FMN-dependent nitroreductase-like"/>
    <property type="match status" value="1"/>
</dbReference>
<gene>
    <name evidence="2" type="ORF">TBC1_112341</name>
</gene>
<name>A0A0S7C276_9BACT</name>
<dbReference type="Pfam" id="PF00881">
    <property type="entry name" value="Nitroreductase"/>
    <property type="match status" value="1"/>
</dbReference>
<proteinExistence type="predicted"/>
<dbReference type="CDD" id="cd02142">
    <property type="entry name" value="McbC_SagB-like_oxidoreductase"/>
    <property type="match status" value="1"/>
</dbReference>
<dbReference type="EMBL" id="DF968182">
    <property type="protein sequence ID" value="GAP44177.1"/>
    <property type="molecule type" value="Genomic_DNA"/>
</dbReference>